<keyword evidence="3 5" id="KW-0687">Ribonucleoprotein</keyword>
<evidence type="ECO:0000313" key="8">
    <source>
        <dbReference type="EMBL" id="KKT71788.1"/>
    </source>
</evidence>
<name>A0A0G1JK82_9BACT</name>
<dbReference type="Proteomes" id="UP000034154">
    <property type="component" value="Unassembled WGS sequence"/>
</dbReference>
<dbReference type="NCBIfam" id="NF001099">
    <property type="entry name" value="PRK00132.1"/>
    <property type="match status" value="1"/>
</dbReference>
<dbReference type="GO" id="GO:0005737">
    <property type="term" value="C:cytoplasm"/>
    <property type="evidence" value="ECO:0007669"/>
    <property type="project" value="UniProtKB-ARBA"/>
</dbReference>
<evidence type="ECO:0000313" key="9">
    <source>
        <dbReference type="Proteomes" id="UP000034154"/>
    </source>
</evidence>
<dbReference type="PANTHER" id="PTHR21569">
    <property type="entry name" value="RIBOSOMAL PROTEIN S9"/>
    <property type="match status" value="1"/>
</dbReference>
<dbReference type="InterPro" id="IPR000754">
    <property type="entry name" value="Ribosomal_uS9"/>
</dbReference>
<dbReference type="Gene3D" id="3.30.230.10">
    <property type="match status" value="1"/>
</dbReference>
<dbReference type="GO" id="GO:0015935">
    <property type="term" value="C:small ribosomal subunit"/>
    <property type="evidence" value="ECO:0007669"/>
    <property type="project" value="UniProtKB-ARBA"/>
</dbReference>
<evidence type="ECO:0000256" key="6">
    <source>
        <dbReference type="RuleBase" id="RU003815"/>
    </source>
</evidence>
<proteinExistence type="inferred from homology"/>
<evidence type="ECO:0000256" key="3">
    <source>
        <dbReference type="ARBA" id="ARBA00023274"/>
    </source>
</evidence>
<dbReference type="InterPro" id="IPR023035">
    <property type="entry name" value="Ribosomal_uS9_bac/plastid"/>
</dbReference>
<gene>
    <name evidence="5" type="primary">rpsI</name>
    <name evidence="8" type="ORF">UW63_C0008G0014</name>
</gene>
<evidence type="ECO:0000256" key="2">
    <source>
        <dbReference type="ARBA" id="ARBA00022980"/>
    </source>
</evidence>
<dbReference type="InterPro" id="IPR020568">
    <property type="entry name" value="Ribosomal_Su5_D2-typ_SF"/>
</dbReference>
<evidence type="ECO:0000256" key="4">
    <source>
        <dbReference type="ARBA" id="ARBA00035259"/>
    </source>
</evidence>
<reference evidence="8 9" key="1">
    <citation type="journal article" date="2015" name="Nature">
        <title>rRNA introns, odd ribosomes, and small enigmatic genomes across a large radiation of phyla.</title>
        <authorList>
            <person name="Brown C.T."/>
            <person name="Hug L.A."/>
            <person name="Thomas B.C."/>
            <person name="Sharon I."/>
            <person name="Castelle C.J."/>
            <person name="Singh A."/>
            <person name="Wilkins M.J."/>
            <person name="Williams K.H."/>
            <person name="Banfield J.F."/>
        </authorList>
    </citation>
    <scope>NUCLEOTIDE SEQUENCE [LARGE SCALE GENOMIC DNA]</scope>
</reference>
<comment type="caution">
    <text evidence="8">The sequence shown here is derived from an EMBL/GenBank/DDBJ whole genome shotgun (WGS) entry which is preliminary data.</text>
</comment>
<dbReference type="PATRIC" id="fig|1619000.3.peg.178"/>
<evidence type="ECO:0000256" key="5">
    <source>
        <dbReference type="HAMAP-Rule" id="MF_00532"/>
    </source>
</evidence>
<sequence length="131" mass="14577">MQIDLSTKTLGRRKEAVVQIKLIGGTGKITVNEKPVNEYFAHIEYQNLINAPFAATGTEKSFDVAARAKGGGIKGQAEALQLAIARALIKENAELRATLKKLGFLSRDPRVKERKKYGKKKARRSPQWSKR</sequence>
<evidence type="ECO:0000256" key="7">
    <source>
        <dbReference type="SAM" id="MobiDB-lite"/>
    </source>
</evidence>
<evidence type="ECO:0000256" key="1">
    <source>
        <dbReference type="ARBA" id="ARBA00005251"/>
    </source>
</evidence>
<dbReference type="SUPFAM" id="SSF54211">
    <property type="entry name" value="Ribosomal protein S5 domain 2-like"/>
    <property type="match status" value="1"/>
</dbReference>
<accession>A0A0G1JK82</accession>
<dbReference type="PANTHER" id="PTHR21569:SF1">
    <property type="entry name" value="SMALL RIBOSOMAL SUBUNIT PROTEIN US9M"/>
    <property type="match status" value="1"/>
</dbReference>
<dbReference type="Pfam" id="PF00380">
    <property type="entry name" value="Ribosomal_S9"/>
    <property type="match status" value="1"/>
</dbReference>
<comment type="similarity">
    <text evidence="1 5 6">Belongs to the universal ribosomal protein uS9 family.</text>
</comment>
<feature type="compositionally biased region" description="Basic residues" evidence="7">
    <location>
        <begin position="112"/>
        <end position="131"/>
    </location>
</feature>
<dbReference type="GO" id="GO:0006412">
    <property type="term" value="P:translation"/>
    <property type="evidence" value="ECO:0007669"/>
    <property type="project" value="UniProtKB-UniRule"/>
</dbReference>
<feature type="region of interest" description="Disordered" evidence="7">
    <location>
        <begin position="110"/>
        <end position="131"/>
    </location>
</feature>
<dbReference type="PROSITE" id="PS00360">
    <property type="entry name" value="RIBOSOMAL_S9"/>
    <property type="match status" value="1"/>
</dbReference>
<dbReference type="EMBL" id="LCJB01000008">
    <property type="protein sequence ID" value="KKT71788.1"/>
    <property type="molecule type" value="Genomic_DNA"/>
</dbReference>
<dbReference type="HAMAP" id="MF_00532_B">
    <property type="entry name" value="Ribosomal_uS9_B"/>
    <property type="match status" value="1"/>
</dbReference>
<dbReference type="GO" id="GO:0003723">
    <property type="term" value="F:RNA binding"/>
    <property type="evidence" value="ECO:0007669"/>
    <property type="project" value="TreeGrafter"/>
</dbReference>
<dbReference type="InterPro" id="IPR020574">
    <property type="entry name" value="Ribosomal_uS9_CS"/>
</dbReference>
<dbReference type="GO" id="GO:0003735">
    <property type="term" value="F:structural constituent of ribosome"/>
    <property type="evidence" value="ECO:0007669"/>
    <property type="project" value="InterPro"/>
</dbReference>
<organism evidence="8 9">
    <name type="scientific">Candidatus Uhrbacteria bacterium GW2011_GWF2_44_350</name>
    <dbReference type="NCBI Taxonomy" id="1619000"/>
    <lineage>
        <taxon>Bacteria</taxon>
        <taxon>Candidatus Uhriibacteriota</taxon>
    </lineage>
</organism>
<dbReference type="InterPro" id="IPR014721">
    <property type="entry name" value="Ribsml_uS5_D2-typ_fold_subgr"/>
</dbReference>
<dbReference type="AlphaFoldDB" id="A0A0G1JK82"/>
<dbReference type="FunFam" id="3.30.230.10:FF:000001">
    <property type="entry name" value="30S ribosomal protein S9"/>
    <property type="match status" value="1"/>
</dbReference>
<protein>
    <recommendedName>
        <fullName evidence="4 5">Small ribosomal subunit protein uS9</fullName>
    </recommendedName>
</protein>
<keyword evidence="2 5" id="KW-0689">Ribosomal protein</keyword>